<evidence type="ECO:0000256" key="5">
    <source>
        <dbReference type="ARBA" id="ARBA00022771"/>
    </source>
</evidence>
<feature type="domain" description="MYND-type" evidence="8">
    <location>
        <begin position="32"/>
        <end position="72"/>
    </location>
</feature>
<keyword evidence="3" id="KW-0949">S-adenosyl-L-methionine</keyword>
<reference evidence="10" key="1">
    <citation type="submission" date="2025-08" db="UniProtKB">
        <authorList>
            <consortium name="RefSeq"/>
        </authorList>
    </citation>
    <scope>IDENTIFICATION</scope>
    <source>
        <strain evidence="10">Airmid</strain>
    </source>
</reference>
<evidence type="ECO:0000259" key="8">
    <source>
        <dbReference type="PROSITE" id="PS50865"/>
    </source>
</evidence>
<organism evidence="9 10">
    <name type="scientific">Dermatophagoides pteronyssinus</name>
    <name type="common">European house dust mite</name>
    <dbReference type="NCBI Taxonomy" id="6956"/>
    <lineage>
        <taxon>Eukaryota</taxon>
        <taxon>Metazoa</taxon>
        <taxon>Ecdysozoa</taxon>
        <taxon>Arthropoda</taxon>
        <taxon>Chelicerata</taxon>
        <taxon>Arachnida</taxon>
        <taxon>Acari</taxon>
        <taxon>Acariformes</taxon>
        <taxon>Sarcoptiformes</taxon>
        <taxon>Astigmata</taxon>
        <taxon>Psoroptidia</taxon>
        <taxon>Analgoidea</taxon>
        <taxon>Pyroglyphidae</taxon>
        <taxon>Dermatophagoidinae</taxon>
        <taxon>Dermatophagoides</taxon>
    </lineage>
</organism>
<dbReference type="Gene3D" id="6.10.140.2220">
    <property type="match status" value="1"/>
</dbReference>
<dbReference type="InterPro" id="IPR002893">
    <property type="entry name" value="Znf_MYND"/>
</dbReference>
<evidence type="ECO:0000313" key="10">
    <source>
        <dbReference type="RefSeq" id="XP_027202955.1"/>
    </source>
</evidence>
<evidence type="ECO:0000256" key="4">
    <source>
        <dbReference type="ARBA" id="ARBA00022723"/>
    </source>
</evidence>
<accession>A0A6P6YCE5</accession>
<protein>
    <submittedName>
        <fullName evidence="10">Histone-lysine N-methyltransferase SMYD3-like</fullName>
    </submittedName>
</protein>
<evidence type="ECO:0000256" key="7">
    <source>
        <dbReference type="PROSITE-ProRule" id="PRU00134"/>
    </source>
</evidence>
<dbReference type="GO" id="GO:0032259">
    <property type="term" value="P:methylation"/>
    <property type="evidence" value="ECO:0007669"/>
    <property type="project" value="UniProtKB-KW"/>
</dbReference>
<keyword evidence="2" id="KW-0808">Transferase</keyword>
<dbReference type="GO" id="GO:0005737">
    <property type="term" value="C:cytoplasm"/>
    <property type="evidence" value="ECO:0007669"/>
    <property type="project" value="TreeGrafter"/>
</dbReference>
<dbReference type="InParanoid" id="A0A6P6YCE5"/>
<dbReference type="PROSITE" id="PS01360">
    <property type="entry name" value="ZF_MYND_1"/>
    <property type="match status" value="1"/>
</dbReference>
<dbReference type="InterPro" id="IPR052097">
    <property type="entry name" value="SET-MYND_domain_protein"/>
</dbReference>
<dbReference type="InterPro" id="IPR046341">
    <property type="entry name" value="SET_dom_sf"/>
</dbReference>
<dbReference type="GO" id="GO:0005634">
    <property type="term" value="C:nucleus"/>
    <property type="evidence" value="ECO:0007669"/>
    <property type="project" value="TreeGrafter"/>
</dbReference>
<dbReference type="PROSITE" id="PS50865">
    <property type="entry name" value="ZF_MYND_2"/>
    <property type="match status" value="1"/>
</dbReference>
<dbReference type="Gene3D" id="2.170.270.10">
    <property type="entry name" value="SET domain"/>
    <property type="match status" value="1"/>
</dbReference>
<dbReference type="Pfam" id="PF01753">
    <property type="entry name" value="zf-MYND"/>
    <property type="match status" value="1"/>
</dbReference>
<keyword evidence="6" id="KW-0862">Zinc</keyword>
<evidence type="ECO:0000256" key="3">
    <source>
        <dbReference type="ARBA" id="ARBA00022691"/>
    </source>
</evidence>
<keyword evidence="4" id="KW-0479">Metal-binding</keyword>
<keyword evidence="5 7" id="KW-0863">Zinc-finger</keyword>
<dbReference type="RefSeq" id="XP_027202955.1">
    <property type="nucleotide sequence ID" value="XM_027347154.1"/>
</dbReference>
<dbReference type="AlphaFoldDB" id="A0A6P6YCE5"/>
<evidence type="ECO:0000256" key="1">
    <source>
        <dbReference type="ARBA" id="ARBA00022603"/>
    </source>
</evidence>
<sequence length="387" mass="45999">MTSHRDYQAGEIISISSPFVHVLRKEFKGINCDYCFVECKSNELGKCGRCNKMYYCGKECQQKDWIQHKLECKIYKNKLDQLKETNHLDHLFFRFVLRLNLYLKHNPELFYERRQFLNDENSAVSLNDIQNQNFIPTFHRIKIKESFLYMREQFQLLEIEWDSERMTICEELGREYGLDIFNYQIQNLGIGLYIAESQLKPFRPPSTKILFNGIQLVMRATKPIKTGEQITFNNFSRSPMTIHLEPKTVSIINLNFTYTYICMGQRHDMLNERMEFLKFCGEMKSAYFCNDLNEKYRIFKKLISFMNNICNEYDLAQILQKIIILETYVMIENDAKELSVAELAKKLEINLPSAYNEIFENIYFNQEEKPHVTVVKALANVEFNVKN</sequence>
<keyword evidence="1" id="KW-0489">Methyltransferase</keyword>
<name>A0A6P6YCE5_DERPT</name>
<dbReference type="GO" id="GO:0008168">
    <property type="term" value="F:methyltransferase activity"/>
    <property type="evidence" value="ECO:0007669"/>
    <property type="project" value="UniProtKB-KW"/>
</dbReference>
<dbReference type="GO" id="GO:0042826">
    <property type="term" value="F:histone deacetylase binding"/>
    <property type="evidence" value="ECO:0007669"/>
    <property type="project" value="TreeGrafter"/>
</dbReference>
<dbReference type="Proteomes" id="UP000515146">
    <property type="component" value="Unplaced"/>
</dbReference>
<gene>
    <name evidence="10" type="primary">LOC113796866</name>
</gene>
<keyword evidence="9" id="KW-1185">Reference proteome</keyword>
<dbReference type="GO" id="GO:0008270">
    <property type="term" value="F:zinc ion binding"/>
    <property type="evidence" value="ECO:0007669"/>
    <property type="project" value="UniProtKB-KW"/>
</dbReference>
<dbReference type="PANTHER" id="PTHR46165:SF6">
    <property type="entry name" value="SET AND MYND DOMAIN-CONTAINING PROTEIN 4-LIKE PROTEIN"/>
    <property type="match status" value="1"/>
</dbReference>
<dbReference type="Gene3D" id="1.10.220.160">
    <property type="match status" value="1"/>
</dbReference>
<evidence type="ECO:0000313" key="9">
    <source>
        <dbReference type="Proteomes" id="UP000515146"/>
    </source>
</evidence>
<evidence type="ECO:0000256" key="6">
    <source>
        <dbReference type="ARBA" id="ARBA00022833"/>
    </source>
</evidence>
<dbReference type="KEGG" id="dpte:113796866"/>
<dbReference type="OrthoDB" id="6514545at2759"/>
<evidence type="ECO:0000256" key="2">
    <source>
        <dbReference type="ARBA" id="ARBA00022679"/>
    </source>
</evidence>
<dbReference type="SUPFAM" id="SSF144232">
    <property type="entry name" value="HIT/MYND zinc finger-like"/>
    <property type="match status" value="1"/>
</dbReference>
<proteinExistence type="predicted"/>
<dbReference type="PANTHER" id="PTHR46165">
    <property type="entry name" value="SET AND MYND DOMAIN-CONTAINING PROTEIN 4"/>
    <property type="match status" value="1"/>
</dbReference>